<sequence>MKIKAFYLSAVAAIVTGLVSCDNAELKYDDVTGPGRLFLNEAVGTAKSVSFVIPDDGSVYTVTPRISKPLGRDLKLTVYVDEKALDEYNKQNNTSYTLLPNTNYEFESSAVIPAGKVVSNPVTITLHPLTTEQNKTGFVHALPIAVKAEGEAMQVLEGADAFVLAATPVPYSNVVEITGNSYLQTRFAEDYKLSSWTFETLFNPSQIYTGNTTTWLASAIGYYEQGGTKIIQDGFMLRLGDSGGGTKNSLLNGMVSRSGKQISSIPLQSNIWHHIAIVCDEGDITLYVNGNVGYTAKSGYAATQFYALNGIRFGNESASGNLGSLRYRYCQVRFWSVARSVEELNNNRYAVPADTPGLLGYWKLNEYTEGKAMVPGSSVKCIEEDTPMTETETYLFKDATGKQPDALIHRASANTPYIFTPDKRIEVGYTWDGVLAQ</sequence>
<dbReference type="GO" id="GO:0005975">
    <property type="term" value="P:carbohydrate metabolic process"/>
    <property type="evidence" value="ECO:0007669"/>
    <property type="project" value="UniProtKB-ARBA"/>
</dbReference>
<dbReference type="SUPFAM" id="SSF49899">
    <property type="entry name" value="Concanavalin A-like lectins/glucanases"/>
    <property type="match status" value="1"/>
</dbReference>
<dbReference type="RefSeq" id="WP_244077204.1">
    <property type="nucleotide sequence ID" value="NZ_BQOL01000003.1"/>
</dbReference>
<reference evidence="2" key="1">
    <citation type="submission" date="2022-01" db="EMBL/GenBank/DDBJ databases">
        <title>Novel bile acid biosynthetic pathways are enriched in the microbiome of centenarians.</title>
        <authorList>
            <person name="Sato Y."/>
            <person name="Atarashi K."/>
            <person name="Plichta R.D."/>
            <person name="Arai Y."/>
            <person name="Sasajima S."/>
            <person name="Kearney M.S."/>
            <person name="Suda W."/>
            <person name="Takeshita K."/>
            <person name="Sasaki T."/>
            <person name="Okamoto S."/>
            <person name="Skelly N.A."/>
            <person name="Okamura Y."/>
            <person name="Vlamakis H."/>
            <person name="Li Y."/>
            <person name="Tanoue T."/>
            <person name="Takei H."/>
            <person name="Nittono H."/>
            <person name="Narushima S."/>
            <person name="Irie J."/>
            <person name="Itoh H."/>
            <person name="Moriya K."/>
            <person name="Sugiura Y."/>
            <person name="Suematsu M."/>
            <person name="Moritoki N."/>
            <person name="Shibata S."/>
            <person name="Littman R.D."/>
            <person name="Fischbach A.M."/>
            <person name="Uwamino Y."/>
            <person name="Inoue T."/>
            <person name="Honda A."/>
            <person name="Hattori M."/>
            <person name="Murai T."/>
            <person name="Xavier J.R."/>
            <person name="Hirose N."/>
            <person name="Honda K."/>
        </authorList>
    </citation>
    <scope>NUCLEOTIDE SEQUENCE</scope>
    <source>
        <strain evidence="2">CE91-St16</strain>
    </source>
</reference>
<dbReference type="Gene3D" id="2.60.40.1740">
    <property type="entry name" value="hypothetical protein (bacova_03559)"/>
    <property type="match status" value="1"/>
</dbReference>
<dbReference type="AlphaFoldDB" id="A0AA37KV19"/>
<gene>
    <name evidence="2" type="ORF">CE91St16_34350</name>
</gene>
<dbReference type="PROSITE" id="PS51257">
    <property type="entry name" value="PROKAR_LIPOPROTEIN"/>
    <property type="match status" value="1"/>
</dbReference>
<organism evidence="2 3">
    <name type="scientific">Alistipes finegoldii</name>
    <dbReference type="NCBI Taxonomy" id="214856"/>
    <lineage>
        <taxon>Bacteria</taxon>
        <taxon>Pseudomonadati</taxon>
        <taxon>Bacteroidota</taxon>
        <taxon>Bacteroidia</taxon>
        <taxon>Bacteroidales</taxon>
        <taxon>Rikenellaceae</taxon>
        <taxon>Alistipes</taxon>
    </lineage>
</organism>
<evidence type="ECO:0000313" key="2">
    <source>
        <dbReference type="EMBL" id="GKI20527.1"/>
    </source>
</evidence>
<dbReference type="InterPro" id="IPR013728">
    <property type="entry name" value="BT_3987-like_N"/>
</dbReference>
<dbReference type="Gene3D" id="2.60.120.200">
    <property type="match status" value="1"/>
</dbReference>
<dbReference type="GO" id="GO:0004553">
    <property type="term" value="F:hydrolase activity, hydrolyzing O-glycosyl compounds"/>
    <property type="evidence" value="ECO:0007669"/>
    <property type="project" value="UniProtKB-ARBA"/>
</dbReference>
<protein>
    <recommendedName>
        <fullName evidence="1">BT-3987-like N-terminal domain-containing protein</fullName>
    </recommendedName>
</protein>
<evidence type="ECO:0000259" key="1">
    <source>
        <dbReference type="Pfam" id="PF08522"/>
    </source>
</evidence>
<evidence type="ECO:0000313" key="3">
    <source>
        <dbReference type="Proteomes" id="UP001055105"/>
    </source>
</evidence>
<feature type="domain" description="BT-3987-like N-terminal" evidence="1">
    <location>
        <begin position="54"/>
        <end position="148"/>
    </location>
</feature>
<dbReference type="Proteomes" id="UP001055105">
    <property type="component" value="Unassembled WGS sequence"/>
</dbReference>
<dbReference type="EMBL" id="BQOL01000003">
    <property type="protein sequence ID" value="GKI20527.1"/>
    <property type="molecule type" value="Genomic_DNA"/>
</dbReference>
<name>A0AA37KV19_9BACT</name>
<comment type="caution">
    <text evidence="2">The sequence shown here is derived from an EMBL/GenBank/DDBJ whole genome shotgun (WGS) entry which is preliminary data.</text>
</comment>
<dbReference type="Pfam" id="PF13385">
    <property type="entry name" value="Laminin_G_3"/>
    <property type="match status" value="1"/>
</dbReference>
<proteinExistence type="predicted"/>
<dbReference type="InterPro" id="IPR013320">
    <property type="entry name" value="ConA-like_dom_sf"/>
</dbReference>
<dbReference type="Pfam" id="PF08522">
    <property type="entry name" value="BT_3987-like_N"/>
    <property type="match status" value="1"/>
</dbReference>
<accession>A0AA37KV19</accession>